<name>B4G4E2_DROPE</name>
<dbReference type="AlphaFoldDB" id="B4G4E2"/>
<reference evidence="5 6" key="1">
    <citation type="journal article" date="2007" name="Nature">
        <title>Evolution of genes and genomes on the Drosophila phylogeny.</title>
        <authorList>
            <consortium name="Drosophila 12 Genomes Consortium"/>
            <person name="Clark A.G."/>
            <person name="Eisen M.B."/>
            <person name="Smith D.R."/>
            <person name="Bergman C.M."/>
            <person name="Oliver B."/>
            <person name="Markow T.A."/>
            <person name="Kaufman T.C."/>
            <person name="Kellis M."/>
            <person name="Gelbart W."/>
            <person name="Iyer V.N."/>
            <person name="Pollard D.A."/>
            <person name="Sackton T.B."/>
            <person name="Larracuente A.M."/>
            <person name="Singh N.D."/>
            <person name="Abad J.P."/>
            <person name="Abt D.N."/>
            <person name="Adryan B."/>
            <person name="Aguade M."/>
            <person name="Akashi H."/>
            <person name="Anderson W.W."/>
            <person name="Aquadro C.F."/>
            <person name="Ardell D.H."/>
            <person name="Arguello R."/>
            <person name="Artieri C.G."/>
            <person name="Barbash D.A."/>
            <person name="Barker D."/>
            <person name="Barsanti P."/>
            <person name="Batterham P."/>
            <person name="Batzoglou S."/>
            <person name="Begun D."/>
            <person name="Bhutkar A."/>
            <person name="Blanco E."/>
            <person name="Bosak S.A."/>
            <person name="Bradley R.K."/>
            <person name="Brand A.D."/>
            <person name="Brent M.R."/>
            <person name="Brooks A.N."/>
            <person name="Brown R.H."/>
            <person name="Butlin R.K."/>
            <person name="Caggese C."/>
            <person name="Calvi B.R."/>
            <person name="Bernardo de Carvalho A."/>
            <person name="Caspi A."/>
            <person name="Castrezana S."/>
            <person name="Celniker S.E."/>
            <person name="Chang J.L."/>
            <person name="Chapple C."/>
            <person name="Chatterji S."/>
            <person name="Chinwalla A."/>
            <person name="Civetta A."/>
            <person name="Clifton S.W."/>
            <person name="Comeron J.M."/>
            <person name="Costello J.C."/>
            <person name="Coyne J.A."/>
            <person name="Daub J."/>
            <person name="David R.G."/>
            <person name="Delcher A.L."/>
            <person name="Delehaunty K."/>
            <person name="Do C.B."/>
            <person name="Ebling H."/>
            <person name="Edwards K."/>
            <person name="Eickbush T."/>
            <person name="Evans J.D."/>
            <person name="Filipski A."/>
            <person name="Findeiss S."/>
            <person name="Freyhult E."/>
            <person name="Fulton L."/>
            <person name="Fulton R."/>
            <person name="Garcia A.C."/>
            <person name="Gardiner A."/>
            <person name="Garfield D.A."/>
            <person name="Garvin B.E."/>
            <person name="Gibson G."/>
            <person name="Gilbert D."/>
            <person name="Gnerre S."/>
            <person name="Godfrey J."/>
            <person name="Good R."/>
            <person name="Gotea V."/>
            <person name="Gravely B."/>
            <person name="Greenberg A.J."/>
            <person name="Griffiths-Jones S."/>
            <person name="Gross S."/>
            <person name="Guigo R."/>
            <person name="Gustafson E.A."/>
            <person name="Haerty W."/>
            <person name="Hahn M.W."/>
            <person name="Halligan D.L."/>
            <person name="Halpern A.L."/>
            <person name="Halter G.M."/>
            <person name="Han M.V."/>
            <person name="Heger A."/>
            <person name="Hillier L."/>
            <person name="Hinrichs A.S."/>
            <person name="Holmes I."/>
            <person name="Hoskins R.A."/>
            <person name="Hubisz M.J."/>
            <person name="Hultmark D."/>
            <person name="Huntley M.A."/>
            <person name="Jaffe D.B."/>
            <person name="Jagadeeshan S."/>
            <person name="Jeck W.R."/>
            <person name="Johnson J."/>
            <person name="Jones C.D."/>
            <person name="Jordan W.C."/>
            <person name="Karpen G.H."/>
            <person name="Kataoka E."/>
            <person name="Keightley P.D."/>
            <person name="Kheradpour P."/>
            <person name="Kirkness E.F."/>
            <person name="Koerich L.B."/>
            <person name="Kristiansen K."/>
            <person name="Kudrna D."/>
            <person name="Kulathinal R.J."/>
            <person name="Kumar S."/>
            <person name="Kwok R."/>
            <person name="Lander E."/>
            <person name="Langley C.H."/>
            <person name="Lapoint R."/>
            <person name="Lazzaro B.P."/>
            <person name="Lee S.J."/>
            <person name="Levesque L."/>
            <person name="Li R."/>
            <person name="Lin C.F."/>
            <person name="Lin M.F."/>
            <person name="Lindblad-Toh K."/>
            <person name="Llopart A."/>
            <person name="Long M."/>
            <person name="Low L."/>
            <person name="Lozovsky E."/>
            <person name="Lu J."/>
            <person name="Luo M."/>
            <person name="Machado C.A."/>
            <person name="Makalowski W."/>
            <person name="Marzo M."/>
            <person name="Matsuda M."/>
            <person name="Matzkin L."/>
            <person name="McAllister B."/>
            <person name="McBride C.S."/>
            <person name="McKernan B."/>
            <person name="McKernan K."/>
            <person name="Mendez-Lago M."/>
            <person name="Minx P."/>
            <person name="Mollenhauer M.U."/>
            <person name="Montooth K."/>
            <person name="Mount S.M."/>
            <person name="Mu X."/>
            <person name="Myers E."/>
            <person name="Negre B."/>
            <person name="Newfeld S."/>
            <person name="Nielsen R."/>
            <person name="Noor M.A."/>
            <person name="O'Grady P."/>
            <person name="Pachter L."/>
            <person name="Papaceit M."/>
            <person name="Parisi M.J."/>
            <person name="Parisi M."/>
            <person name="Parts L."/>
            <person name="Pedersen J.S."/>
            <person name="Pesole G."/>
            <person name="Phillippy A.M."/>
            <person name="Ponting C.P."/>
            <person name="Pop M."/>
            <person name="Porcelli D."/>
            <person name="Powell J.R."/>
            <person name="Prohaska S."/>
            <person name="Pruitt K."/>
            <person name="Puig M."/>
            <person name="Quesneville H."/>
            <person name="Ram K.R."/>
            <person name="Rand D."/>
            <person name="Rasmussen M.D."/>
            <person name="Reed L.K."/>
            <person name="Reenan R."/>
            <person name="Reily A."/>
            <person name="Remington K.A."/>
            <person name="Rieger T.T."/>
            <person name="Ritchie M.G."/>
            <person name="Robin C."/>
            <person name="Rogers Y.H."/>
            <person name="Rohde C."/>
            <person name="Rozas J."/>
            <person name="Rubenfield M.J."/>
            <person name="Ruiz A."/>
            <person name="Russo S."/>
            <person name="Salzberg S.L."/>
            <person name="Sanchez-Gracia A."/>
            <person name="Saranga D.J."/>
            <person name="Sato H."/>
            <person name="Schaeffer S.W."/>
            <person name="Schatz M.C."/>
            <person name="Schlenke T."/>
            <person name="Schwartz R."/>
            <person name="Segarra C."/>
            <person name="Singh R.S."/>
            <person name="Sirot L."/>
            <person name="Sirota M."/>
            <person name="Sisneros N.B."/>
            <person name="Smith C.D."/>
            <person name="Smith T.F."/>
            <person name="Spieth J."/>
            <person name="Stage D.E."/>
            <person name="Stark A."/>
            <person name="Stephan W."/>
            <person name="Strausberg R.L."/>
            <person name="Strempel S."/>
            <person name="Sturgill D."/>
            <person name="Sutton G."/>
            <person name="Sutton G.G."/>
            <person name="Tao W."/>
            <person name="Teichmann S."/>
            <person name="Tobari Y.N."/>
            <person name="Tomimura Y."/>
            <person name="Tsolas J.M."/>
            <person name="Valente V.L."/>
            <person name="Venter E."/>
            <person name="Venter J.C."/>
            <person name="Vicario S."/>
            <person name="Vieira F.G."/>
            <person name="Vilella A.J."/>
            <person name="Villasante A."/>
            <person name="Walenz B."/>
            <person name="Wang J."/>
            <person name="Wasserman M."/>
            <person name="Watts T."/>
            <person name="Wilson D."/>
            <person name="Wilson R.K."/>
            <person name="Wing R.A."/>
            <person name="Wolfner M.F."/>
            <person name="Wong A."/>
            <person name="Wong G.K."/>
            <person name="Wu C.I."/>
            <person name="Wu G."/>
            <person name="Yamamoto D."/>
            <person name="Yang H.P."/>
            <person name="Yang S.P."/>
            <person name="Yorke J.A."/>
            <person name="Yoshida K."/>
            <person name="Zdobnov E."/>
            <person name="Zhang P."/>
            <person name="Zhang Y."/>
            <person name="Zimin A.V."/>
            <person name="Baldwin J."/>
            <person name="Abdouelleil A."/>
            <person name="Abdulkadir J."/>
            <person name="Abebe A."/>
            <person name="Abera B."/>
            <person name="Abreu J."/>
            <person name="Acer S.C."/>
            <person name="Aftuck L."/>
            <person name="Alexander A."/>
            <person name="An P."/>
            <person name="Anderson E."/>
            <person name="Anderson S."/>
            <person name="Arachi H."/>
            <person name="Azer M."/>
            <person name="Bachantsang P."/>
            <person name="Barry A."/>
            <person name="Bayul T."/>
            <person name="Berlin A."/>
            <person name="Bessette D."/>
            <person name="Bloom T."/>
            <person name="Blye J."/>
            <person name="Boguslavskiy L."/>
            <person name="Bonnet C."/>
            <person name="Boukhgalter B."/>
            <person name="Bourzgui I."/>
            <person name="Brown A."/>
            <person name="Cahill P."/>
            <person name="Channer S."/>
            <person name="Cheshatsang Y."/>
            <person name="Chuda L."/>
            <person name="Citroen M."/>
            <person name="Collymore A."/>
            <person name="Cooke P."/>
            <person name="Costello M."/>
            <person name="D'Aco K."/>
            <person name="Daza R."/>
            <person name="De Haan G."/>
            <person name="DeGray S."/>
            <person name="DeMaso C."/>
            <person name="Dhargay N."/>
            <person name="Dooley K."/>
            <person name="Dooley E."/>
            <person name="Doricent M."/>
            <person name="Dorje P."/>
            <person name="Dorjee K."/>
            <person name="Dupes A."/>
            <person name="Elong R."/>
            <person name="Falk J."/>
            <person name="Farina A."/>
            <person name="Faro S."/>
            <person name="Ferguson D."/>
            <person name="Fisher S."/>
            <person name="Foley C.D."/>
            <person name="Franke A."/>
            <person name="Friedrich D."/>
            <person name="Gadbois L."/>
            <person name="Gearin G."/>
            <person name="Gearin C.R."/>
            <person name="Giannoukos G."/>
            <person name="Goode T."/>
            <person name="Graham J."/>
            <person name="Grandbois E."/>
            <person name="Grewal S."/>
            <person name="Gyaltsen K."/>
            <person name="Hafez N."/>
            <person name="Hagos B."/>
            <person name="Hall J."/>
            <person name="Henson C."/>
            <person name="Hollinger A."/>
            <person name="Honan T."/>
            <person name="Huard M.D."/>
            <person name="Hughes L."/>
            <person name="Hurhula B."/>
            <person name="Husby M.E."/>
            <person name="Kamat A."/>
            <person name="Kanga B."/>
            <person name="Kashin S."/>
            <person name="Khazanovich D."/>
            <person name="Kisner P."/>
            <person name="Lance K."/>
            <person name="Lara M."/>
            <person name="Lee W."/>
            <person name="Lennon N."/>
            <person name="Letendre F."/>
            <person name="LeVine R."/>
            <person name="Lipovsky A."/>
            <person name="Liu X."/>
            <person name="Liu J."/>
            <person name="Liu S."/>
            <person name="Lokyitsang T."/>
            <person name="Lokyitsang Y."/>
            <person name="Lubonja R."/>
            <person name="Lui A."/>
            <person name="MacDonald P."/>
            <person name="Magnisalis V."/>
            <person name="Maru K."/>
            <person name="Matthews C."/>
            <person name="McCusker W."/>
            <person name="McDonough S."/>
            <person name="Mehta T."/>
            <person name="Meldrim J."/>
            <person name="Meneus L."/>
            <person name="Mihai O."/>
            <person name="Mihalev A."/>
            <person name="Mihova T."/>
            <person name="Mittelman R."/>
            <person name="Mlenga V."/>
            <person name="Montmayeur A."/>
            <person name="Mulrain L."/>
            <person name="Navidi A."/>
            <person name="Naylor J."/>
            <person name="Negash T."/>
            <person name="Nguyen T."/>
            <person name="Nguyen N."/>
            <person name="Nicol R."/>
            <person name="Norbu C."/>
            <person name="Norbu N."/>
            <person name="Novod N."/>
            <person name="O'Neill B."/>
            <person name="Osman S."/>
            <person name="Markiewicz E."/>
            <person name="Oyono O.L."/>
            <person name="Patti C."/>
            <person name="Phunkhang P."/>
            <person name="Pierre F."/>
            <person name="Priest M."/>
            <person name="Raghuraman S."/>
            <person name="Rege F."/>
            <person name="Reyes R."/>
            <person name="Rise C."/>
            <person name="Rogov P."/>
            <person name="Ross K."/>
            <person name="Ryan E."/>
            <person name="Settipalli S."/>
            <person name="Shea T."/>
            <person name="Sherpa N."/>
            <person name="Shi L."/>
            <person name="Shih D."/>
            <person name="Sparrow T."/>
            <person name="Spaulding J."/>
            <person name="Stalker J."/>
            <person name="Stange-Thomann N."/>
            <person name="Stavropoulos S."/>
            <person name="Stone C."/>
            <person name="Strader C."/>
            <person name="Tesfaye S."/>
            <person name="Thomson T."/>
            <person name="Thoulutsang Y."/>
            <person name="Thoulutsang D."/>
            <person name="Topham K."/>
            <person name="Topping I."/>
            <person name="Tsamla T."/>
            <person name="Vassiliev H."/>
            <person name="Vo A."/>
            <person name="Wangchuk T."/>
            <person name="Wangdi T."/>
            <person name="Weiand M."/>
            <person name="Wilkinson J."/>
            <person name="Wilson A."/>
            <person name="Yadav S."/>
            <person name="Young G."/>
            <person name="Yu Q."/>
            <person name="Zembek L."/>
            <person name="Zhong D."/>
            <person name="Zimmer A."/>
            <person name="Zwirko Z."/>
            <person name="Jaffe D.B."/>
            <person name="Alvarez P."/>
            <person name="Brockman W."/>
            <person name="Butler J."/>
            <person name="Chin C."/>
            <person name="Gnerre S."/>
            <person name="Grabherr M."/>
            <person name="Kleber M."/>
            <person name="Mauceli E."/>
            <person name="MacCallum I."/>
        </authorList>
    </citation>
    <scope>NUCLEOTIDE SEQUENCE [LARGE SCALE GENOMIC DNA]</scope>
    <source>
        <strain evidence="6">MSH-3 / Tucson 14011-0111.49</strain>
    </source>
</reference>
<keyword evidence="2" id="KW-0812">Transmembrane</keyword>
<dbReference type="EMBL" id="CH479179">
    <property type="protein sequence ID" value="EDW24490.1"/>
    <property type="molecule type" value="Genomic_DNA"/>
</dbReference>
<keyword evidence="4" id="KW-0732">Signal</keyword>
<dbReference type="InterPro" id="IPR023614">
    <property type="entry name" value="Porin_dom_sf"/>
</dbReference>
<keyword evidence="2" id="KW-0472">Membrane</keyword>
<sequence length="135" mass="14133">MGAITMWSLTFLVICGMAFGNAANIPVVPTLSVTNSTVDSSNTTFPTDISINLIGPLINASAVLGPSGLLAKITTNNFALGYSTADFVLHTAVNDGQDFRGSIFVRPSDQLDLGVLLSWAIGSNNTKFALGANYF</sequence>
<organism evidence="6">
    <name type="scientific">Drosophila persimilis</name>
    <name type="common">Fruit fly</name>
    <dbReference type="NCBI Taxonomy" id="7234"/>
    <lineage>
        <taxon>Eukaryota</taxon>
        <taxon>Metazoa</taxon>
        <taxon>Ecdysozoa</taxon>
        <taxon>Arthropoda</taxon>
        <taxon>Hexapoda</taxon>
        <taxon>Insecta</taxon>
        <taxon>Pterygota</taxon>
        <taxon>Neoptera</taxon>
        <taxon>Endopterygota</taxon>
        <taxon>Diptera</taxon>
        <taxon>Brachycera</taxon>
        <taxon>Muscomorpha</taxon>
        <taxon>Ephydroidea</taxon>
        <taxon>Drosophilidae</taxon>
        <taxon>Drosophila</taxon>
        <taxon>Sophophora</taxon>
    </lineage>
</organism>
<dbReference type="PhylomeDB" id="B4G4E2"/>
<keyword evidence="3" id="KW-1000">Mitochondrion outer membrane</keyword>
<keyword evidence="2" id="KW-1134">Transmembrane beta strand</keyword>
<gene>
    <name evidence="5" type="primary">Dper\GL23369</name>
    <name evidence="5" type="ORF">Dper_GL23369</name>
</gene>
<dbReference type="Proteomes" id="UP000008744">
    <property type="component" value="Unassembled WGS sequence"/>
</dbReference>
<dbReference type="STRING" id="7234.B4G4E2"/>
<accession>B4G4E2</accession>
<evidence type="ECO:0000313" key="6">
    <source>
        <dbReference type="Proteomes" id="UP000008744"/>
    </source>
</evidence>
<evidence type="ECO:0000313" key="5">
    <source>
        <dbReference type="EMBL" id="EDW24490.1"/>
    </source>
</evidence>
<evidence type="ECO:0000256" key="3">
    <source>
        <dbReference type="ARBA" id="ARBA00022787"/>
    </source>
</evidence>
<dbReference type="HOGENOM" id="CLU_2087317_0_0_1"/>
<dbReference type="GO" id="GO:0055085">
    <property type="term" value="P:transmembrane transport"/>
    <property type="evidence" value="ECO:0007669"/>
    <property type="project" value="InterPro"/>
</dbReference>
<proteinExistence type="predicted"/>
<evidence type="ECO:0000256" key="2">
    <source>
        <dbReference type="ARBA" id="ARBA00022452"/>
    </source>
</evidence>
<dbReference type="KEGG" id="dpe:6587451"/>
<feature type="chain" id="PRO_5002802900" evidence="4">
    <location>
        <begin position="23"/>
        <end position="135"/>
    </location>
</feature>
<dbReference type="InterPro" id="IPR027246">
    <property type="entry name" value="Porin_Euk/Tom40"/>
</dbReference>
<dbReference type="eggNOG" id="KOG3126">
    <property type="taxonomic scope" value="Eukaryota"/>
</dbReference>
<evidence type="ECO:0000256" key="1">
    <source>
        <dbReference type="ARBA" id="ARBA00004294"/>
    </source>
</evidence>
<comment type="subcellular location">
    <subcellularLocation>
        <location evidence="1">Mitochondrion outer membrane</location>
    </subcellularLocation>
</comment>
<evidence type="ECO:0000256" key="4">
    <source>
        <dbReference type="SAM" id="SignalP"/>
    </source>
</evidence>
<keyword evidence="3" id="KW-0496">Mitochondrion</keyword>
<dbReference type="Pfam" id="PF01459">
    <property type="entry name" value="Porin_3"/>
    <property type="match status" value="1"/>
</dbReference>
<dbReference type="OMA" id="GAITMWS"/>
<feature type="signal peptide" evidence="4">
    <location>
        <begin position="1"/>
        <end position="22"/>
    </location>
</feature>
<keyword evidence="6" id="KW-1185">Reference proteome</keyword>
<protein>
    <submittedName>
        <fullName evidence="5">GL23369</fullName>
    </submittedName>
</protein>
<dbReference type="GO" id="GO:0005741">
    <property type="term" value="C:mitochondrial outer membrane"/>
    <property type="evidence" value="ECO:0007669"/>
    <property type="project" value="UniProtKB-SubCell"/>
</dbReference>
<dbReference type="OrthoDB" id="7827681at2759"/>
<dbReference type="Gene3D" id="2.40.160.10">
    <property type="entry name" value="Porin"/>
    <property type="match status" value="1"/>
</dbReference>